<dbReference type="Pfam" id="PF02861">
    <property type="entry name" value="Clp_N"/>
    <property type="match status" value="1"/>
</dbReference>
<dbReference type="GO" id="GO:0008233">
    <property type="term" value="F:peptidase activity"/>
    <property type="evidence" value="ECO:0007669"/>
    <property type="project" value="UniProtKB-KW"/>
</dbReference>
<organism evidence="7 8">
    <name type="scientific">Candidatus Kerfeldbacteria bacterium CG_4_10_14_0_8_um_filter_42_10</name>
    <dbReference type="NCBI Taxonomy" id="2014248"/>
    <lineage>
        <taxon>Bacteria</taxon>
        <taxon>Candidatus Kerfeldiibacteriota</taxon>
    </lineage>
</organism>
<evidence type="ECO:0000259" key="6">
    <source>
        <dbReference type="PROSITE" id="PS51903"/>
    </source>
</evidence>
<dbReference type="InterPro" id="IPR050130">
    <property type="entry name" value="ClpA_ClpB"/>
</dbReference>
<dbReference type="GO" id="GO:0005737">
    <property type="term" value="C:cytoplasm"/>
    <property type="evidence" value="ECO:0007669"/>
    <property type="project" value="TreeGrafter"/>
</dbReference>
<dbReference type="PROSITE" id="PS51903">
    <property type="entry name" value="CLP_R"/>
    <property type="match status" value="1"/>
</dbReference>
<dbReference type="Pfam" id="PF07724">
    <property type="entry name" value="AAA_2"/>
    <property type="match status" value="1"/>
</dbReference>
<dbReference type="FunFam" id="3.40.50.300:FF:000025">
    <property type="entry name" value="ATP-dependent Clp protease subunit"/>
    <property type="match status" value="1"/>
</dbReference>
<dbReference type="PANTHER" id="PTHR11638:SF18">
    <property type="entry name" value="HEAT SHOCK PROTEIN 104"/>
    <property type="match status" value="1"/>
</dbReference>
<evidence type="ECO:0000256" key="5">
    <source>
        <dbReference type="PROSITE-ProRule" id="PRU01251"/>
    </source>
</evidence>
<accession>A0A2M7RJV7</accession>
<evidence type="ECO:0000313" key="7">
    <source>
        <dbReference type="EMBL" id="PIY96807.1"/>
    </source>
</evidence>
<dbReference type="InterPro" id="IPR041546">
    <property type="entry name" value="ClpA/ClpB_AAA_lid"/>
</dbReference>
<dbReference type="InterPro" id="IPR001270">
    <property type="entry name" value="ClpA/B"/>
</dbReference>
<dbReference type="Gene3D" id="1.10.8.60">
    <property type="match status" value="2"/>
</dbReference>
<evidence type="ECO:0000313" key="8">
    <source>
        <dbReference type="Proteomes" id="UP000230779"/>
    </source>
</evidence>
<dbReference type="InterPro" id="IPR003959">
    <property type="entry name" value="ATPase_AAA_core"/>
</dbReference>
<dbReference type="Gene3D" id="1.10.1780.10">
    <property type="entry name" value="Clp, N-terminal domain"/>
    <property type="match status" value="2"/>
</dbReference>
<dbReference type="SUPFAM" id="SSF52540">
    <property type="entry name" value="P-loop containing nucleoside triphosphate hydrolases"/>
    <property type="match status" value="2"/>
</dbReference>
<dbReference type="CDD" id="cd00009">
    <property type="entry name" value="AAA"/>
    <property type="match status" value="1"/>
</dbReference>
<dbReference type="SMART" id="SM00382">
    <property type="entry name" value="AAA"/>
    <property type="match status" value="2"/>
</dbReference>
<dbReference type="SUPFAM" id="SSF81923">
    <property type="entry name" value="Double Clp-N motif"/>
    <property type="match status" value="1"/>
</dbReference>
<keyword evidence="4" id="KW-0143">Chaperone</keyword>
<evidence type="ECO:0000256" key="3">
    <source>
        <dbReference type="ARBA" id="ARBA00022840"/>
    </source>
</evidence>
<dbReference type="InterPro" id="IPR019489">
    <property type="entry name" value="Clp_ATPase_C"/>
</dbReference>
<dbReference type="Proteomes" id="UP000230779">
    <property type="component" value="Unassembled WGS sequence"/>
</dbReference>
<dbReference type="GO" id="GO:0034605">
    <property type="term" value="P:cellular response to heat"/>
    <property type="evidence" value="ECO:0007669"/>
    <property type="project" value="TreeGrafter"/>
</dbReference>
<dbReference type="SMART" id="SM01086">
    <property type="entry name" value="ClpB_D2-small"/>
    <property type="match status" value="1"/>
</dbReference>
<dbReference type="GO" id="GO:0016887">
    <property type="term" value="F:ATP hydrolysis activity"/>
    <property type="evidence" value="ECO:0007669"/>
    <property type="project" value="InterPro"/>
</dbReference>
<dbReference type="Gene3D" id="3.40.50.300">
    <property type="entry name" value="P-loop containing nucleotide triphosphate hydrolases"/>
    <property type="match status" value="2"/>
</dbReference>
<protein>
    <submittedName>
        <fullName evidence="7">ATP-dependent Clp protease ATP-binding subunit ClpC</fullName>
    </submittedName>
</protein>
<gene>
    <name evidence="7" type="ORF">COY66_02655</name>
</gene>
<dbReference type="FunFam" id="3.40.50.300:FF:000010">
    <property type="entry name" value="Chaperone clpB 1, putative"/>
    <property type="match status" value="1"/>
</dbReference>
<dbReference type="PANTHER" id="PTHR11638">
    <property type="entry name" value="ATP-DEPENDENT CLP PROTEASE"/>
    <property type="match status" value="1"/>
</dbReference>
<comment type="caution">
    <text evidence="7">The sequence shown here is derived from an EMBL/GenBank/DDBJ whole genome shotgun (WGS) entry which is preliminary data.</text>
</comment>
<dbReference type="PROSITE" id="PS00870">
    <property type="entry name" value="CLPAB_1"/>
    <property type="match status" value="1"/>
</dbReference>
<dbReference type="AlphaFoldDB" id="A0A2M7RJV7"/>
<dbReference type="InterPro" id="IPR027417">
    <property type="entry name" value="P-loop_NTPase"/>
</dbReference>
<dbReference type="Pfam" id="PF10431">
    <property type="entry name" value="ClpB_D2-small"/>
    <property type="match status" value="1"/>
</dbReference>
<dbReference type="Pfam" id="PF00004">
    <property type="entry name" value="AAA"/>
    <property type="match status" value="1"/>
</dbReference>
<dbReference type="InterPro" id="IPR018368">
    <property type="entry name" value="ClpA/B_CS1"/>
</dbReference>
<keyword evidence="3 7" id="KW-0067">ATP-binding</keyword>
<dbReference type="EMBL" id="PFMD01000027">
    <property type="protein sequence ID" value="PIY96807.1"/>
    <property type="molecule type" value="Genomic_DNA"/>
</dbReference>
<proteinExistence type="predicted"/>
<evidence type="ECO:0000256" key="2">
    <source>
        <dbReference type="ARBA" id="ARBA00022741"/>
    </source>
</evidence>
<dbReference type="InterPro" id="IPR003593">
    <property type="entry name" value="AAA+_ATPase"/>
</dbReference>
<dbReference type="CDD" id="cd19499">
    <property type="entry name" value="RecA-like_ClpB_Hsp104-like"/>
    <property type="match status" value="1"/>
</dbReference>
<reference evidence="7 8" key="1">
    <citation type="submission" date="2017-09" db="EMBL/GenBank/DDBJ databases">
        <title>Depth-based differentiation of microbial function through sediment-hosted aquifers and enrichment of novel symbionts in the deep terrestrial subsurface.</title>
        <authorList>
            <person name="Probst A.J."/>
            <person name="Ladd B."/>
            <person name="Jarett J.K."/>
            <person name="Geller-Mcgrath D.E."/>
            <person name="Sieber C.M."/>
            <person name="Emerson J.B."/>
            <person name="Anantharaman K."/>
            <person name="Thomas B.C."/>
            <person name="Malmstrom R."/>
            <person name="Stieglmeier M."/>
            <person name="Klingl A."/>
            <person name="Woyke T."/>
            <person name="Ryan C.M."/>
            <person name="Banfield J.F."/>
        </authorList>
    </citation>
    <scope>NUCLEOTIDE SEQUENCE [LARGE SCALE GENOMIC DNA]</scope>
    <source>
        <strain evidence="7">CG_4_10_14_0_8_um_filter_42_10</strain>
    </source>
</reference>
<evidence type="ECO:0000256" key="4">
    <source>
        <dbReference type="ARBA" id="ARBA00023186"/>
    </source>
</evidence>
<sequence>MDILNKFTTHLKNALKTAAELAAQAKRETVVPADLLMSLVRQRGSIGTEVLIKSGLKFQPPASSNMPVGVKEPIDSLKNVESVIPKFSEKSKLILEKAANVSAQYKHKYIGTEHLLYGILAVEDDNIRKIFEQQHINVKDIKQHLNIVLKSTSKFPDLTRVFDQSKETTANLDNKDFGQNTALEFFCNDLTSKEAQKTIDPVIGRQTEIARLIHILARRTKNNPVLIGEPGTGKTAIVEGIAKRILEGNVPEILKDKRILSLDLSLVVAGTIYRGEFEGRIKQIIDEIRNDPNIILFIDEVHMIIGAGSTTGSMDAANILKPALSKGEIRCIGATTLDEYRKHIESDAALERRFQPILIEEPTAEETLMVLKGIKKNYETYHRVVITDQALDAAIKLSERYLQDKFWPDKAIDLVDEAASQLKINQKADPLSQEIKEIGGMIGKMQIAKETAVTQEDFSEAMEIRGREKSLKSRLVELKTKQAQLHKKPLGKITEKEITQVISRITKIPLTELSLEEKEKIVNLEKRIAQQIVGQEEAIKEVSGFIKRSRAGLAPPNRPLGSFIFLGPTGVGKTEMAKVITRTVFESEDALIRMDMSEFAESFQASKLIGAPAGYVGYKEGGKLTESVRRKPYSVVLFDEIEKAHPEIFNLLLQILEDGQLTDAVGKKINFKNTIIILTSNVGLSLLNQGAIGFESVKKEAQMNYNSIKQQVLKELEKIFKPEFLNRIDKTIVFKPLDSPSIKKIVELQINELKERLKEKGLSLELSKSAIDELAKKSFIPEKGAREVRRVIQENVENPIAEKILSEDLPKGQAIKIKTKQKEVVLEK</sequence>
<name>A0A2M7RJV7_9BACT</name>
<keyword evidence="7" id="KW-0378">Hydrolase</keyword>
<dbReference type="GO" id="GO:0005524">
    <property type="term" value="F:ATP binding"/>
    <property type="evidence" value="ECO:0007669"/>
    <property type="project" value="UniProtKB-KW"/>
</dbReference>
<dbReference type="Gene3D" id="4.10.860.10">
    <property type="entry name" value="UVR domain"/>
    <property type="match status" value="1"/>
</dbReference>
<dbReference type="InterPro" id="IPR036628">
    <property type="entry name" value="Clp_N_dom_sf"/>
</dbReference>
<keyword evidence="7" id="KW-0645">Protease</keyword>
<keyword evidence="2" id="KW-0547">Nucleotide-binding</keyword>
<evidence type="ECO:0000256" key="1">
    <source>
        <dbReference type="ARBA" id="ARBA00022737"/>
    </source>
</evidence>
<dbReference type="InterPro" id="IPR004176">
    <property type="entry name" value="Clp_R_N"/>
</dbReference>
<dbReference type="GO" id="GO:0006508">
    <property type="term" value="P:proteolysis"/>
    <property type="evidence" value="ECO:0007669"/>
    <property type="project" value="UniProtKB-KW"/>
</dbReference>
<feature type="domain" description="Clp R" evidence="6">
    <location>
        <begin position="4"/>
        <end position="151"/>
    </location>
</feature>
<keyword evidence="1 5" id="KW-0677">Repeat</keyword>
<dbReference type="Pfam" id="PF17871">
    <property type="entry name" value="AAA_lid_9"/>
    <property type="match status" value="1"/>
</dbReference>
<dbReference type="PRINTS" id="PR00300">
    <property type="entry name" value="CLPPROTEASEA"/>
</dbReference>